<dbReference type="EMBL" id="DXFA01000128">
    <property type="protein sequence ID" value="HIX48806.1"/>
    <property type="molecule type" value="Genomic_DNA"/>
</dbReference>
<gene>
    <name evidence="1" type="ORF">H9981_07340</name>
</gene>
<comment type="caution">
    <text evidence="1">The sequence shown here is derived from an EMBL/GenBank/DDBJ whole genome shotgun (WGS) entry which is preliminary data.</text>
</comment>
<name>A0A9D2ATS5_9FIRM</name>
<protein>
    <submittedName>
        <fullName evidence="1">Uncharacterized protein</fullName>
    </submittedName>
</protein>
<proteinExistence type="predicted"/>
<organism evidence="1 2">
    <name type="scientific">Candidatus Mediterraneibacter caccavium</name>
    <dbReference type="NCBI Taxonomy" id="2838661"/>
    <lineage>
        <taxon>Bacteria</taxon>
        <taxon>Bacillati</taxon>
        <taxon>Bacillota</taxon>
        <taxon>Clostridia</taxon>
        <taxon>Lachnospirales</taxon>
        <taxon>Lachnospiraceae</taxon>
        <taxon>Mediterraneibacter</taxon>
    </lineage>
</organism>
<accession>A0A9D2ATS5</accession>
<dbReference type="AlphaFoldDB" id="A0A9D2ATS5"/>
<sequence length="78" mass="8420">MFTLLSIQQIADATPQNADGRAIRCLILADNTTDALPTTGQNVEHMGDDQTFMPGSIAITPDFDVAIVKNNGEWGDWA</sequence>
<evidence type="ECO:0000313" key="2">
    <source>
        <dbReference type="Proteomes" id="UP000824243"/>
    </source>
</evidence>
<evidence type="ECO:0000313" key="1">
    <source>
        <dbReference type="EMBL" id="HIX48806.1"/>
    </source>
</evidence>
<reference evidence="1" key="1">
    <citation type="journal article" date="2021" name="PeerJ">
        <title>Extensive microbial diversity within the chicken gut microbiome revealed by metagenomics and culture.</title>
        <authorList>
            <person name="Gilroy R."/>
            <person name="Ravi A."/>
            <person name="Getino M."/>
            <person name="Pursley I."/>
            <person name="Horton D.L."/>
            <person name="Alikhan N.F."/>
            <person name="Baker D."/>
            <person name="Gharbi K."/>
            <person name="Hall N."/>
            <person name="Watson M."/>
            <person name="Adriaenssens E.M."/>
            <person name="Foster-Nyarko E."/>
            <person name="Jarju S."/>
            <person name="Secka A."/>
            <person name="Antonio M."/>
            <person name="Oren A."/>
            <person name="Chaudhuri R.R."/>
            <person name="La Ragione R."/>
            <person name="Hildebrand F."/>
            <person name="Pallen M.J."/>
        </authorList>
    </citation>
    <scope>NUCLEOTIDE SEQUENCE</scope>
    <source>
        <strain evidence="1">ChiSjej5B23-15282</strain>
    </source>
</reference>
<dbReference type="Proteomes" id="UP000824243">
    <property type="component" value="Unassembled WGS sequence"/>
</dbReference>
<reference evidence="1" key="2">
    <citation type="submission" date="2021-04" db="EMBL/GenBank/DDBJ databases">
        <authorList>
            <person name="Gilroy R."/>
        </authorList>
    </citation>
    <scope>NUCLEOTIDE SEQUENCE</scope>
    <source>
        <strain evidence="1">ChiSjej5B23-15282</strain>
    </source>
</reference>